<dbReference type="OrthoDB" id="3177763at2"/>
<protein>
    <submittedName>
        <fullName evidence="2">MarR family transcriptional regulator</fullName>
    </submittedName>
</protein>
<dbReference type="InterPro" id="IPR039422">
    <property type="entry name" value="MarR/SlyA-like"/>
</dbReference>
<evidence type="ECO:0000313" key="2">
    <source>
        <dbReference type="EMBL" id="OYO17816.1"/>
    </source>
</evidence>
<comment type="caution">
    <text evidence="2">The sequence shown here is derived from an EMBL/GenBank/DDBJ whole genome shotgun (WGS) entry which is preliminary data.</text>
</comment>
<dbReference type="SUPFAM" id="SSF46785">
    <property type="entry name" value="Winged helix' DNA-binding domain"/>
    <property type="match status" value="1"/>
</dbReference>
<dbReference type="InterPro" id="IPR036388">
    <property type="entry name" value="WH-like_DNA-bd_sf"/>
</dbReference>
<evidence type="ECO:0000313" key="3">
    <source>
        <dbReference type="Proteomes" id="UP000215896"/>
    </source>
</evidence>
<sequence>MGLDPERRLGGDLKQTEQVLMSAKTAALRDLDLTVAQYAALLTLSIHPGISGSALARACLVTPQAAAAVLKTLTARGLVERTSDDWNRNVRPSRLTADGATLLAEADKRASAIEQRVHDALTAQERETLRRLLRTCREAVPE</sequence>
<evidence type="ECO:0000259" key="1">
    <source>
        <dbReference type="PROSITE" id="PS50995"/>
    </source>
</evidence>
<proteinExistence type="predicted"/>
<gene>
    <name evidence="2" type="ORF">CGZ94_02775</name>
</gene>
<dbReference type="SMART" id="SM00347">
    <property type="entry name" value="HTH_MARR"/>
    <property type="match status" value="1"/>
</dbReference>
<dbReference type="Pfam" id="PF12802">
    <property type="entry name" value="MarR_2"/>
    <property type="match status" value="1"/>
</dbReference>
<dbReference type="EMBL" id="NMVO01000001">
    <property type="protein sequence ID" value="OYO17816.1"/>
    <property type="molecule type" value="Genomic_DNA"/>
</dbReference>
<dbReference type="PROSITE" id="PS50995">
    <property type="entry name" value="HTH_MARR_2"/>
    <property type="match status" value="1"/>
</dbReference>
<dbReference type="RefSeq" id="WP_094404564.1">
    <property type="nucleotide sequence ID" value="NZ_NMVO01000001.1"/>
</dbReference>
<dbReference type="Proteomes" id="UP000215896">
    <property type="component" value="Unassembled WGS sequence"/>
</dbReference>
<name>A0A255GT22_9ACTN</name>
<dbReference type="PANTHER" id="PTHR33164:SF43">
    <property type="entry name" value="HTH-TYPE TRANSCRIPTIONAL REPRESSOR YETL"/>
    <property type="match status" value="1"/>
</dbReference>
<reference evidence="2 3" key="1">
    <citation type="submission" date="2017-07" db="EMBL/GenBank/DDBJ databases">
        <title>Draft whole genome sequences of clinical Proprionibacteriaceae strains.</title>
        <authorList>
            <person name="Bernier A.-M."/>
            <person name="Bernard K."/>
            <person name="Domingo M.-C."/>
        </authorList>
    </citation>
    <scope>NUCLEOTIDE SEQUENCE [LARGE SCALE GENOMIC DNA]</scope>
    <source>
        <strain evidence="2 3">NML 030167</strain>
    </source>
</reference>
<organism evidence="2 3">
    <name type="scientific">Enemella evansiae</name>
    <dbReference type="NCBI Taxonomy" id="2016499"/>
    <lineage>
        <taxon>Bacteria</taxon>
        <taxon>Bacillati</taxon>
        <taxon>Actinomycetota</taxon>
        <taxon>Actinomycetes</taxon>
        <taxon>Propionibacteriales</taxon>
        <taxon>Propionibacteriaceae</taxon>
        <taxon>Enemella</taxon>
    </lineage>
</organism>
<feature type="domain" description="HTH marR-type" evidence="1">
    <location>
        <begin position="6"/>
        <end position="138"/>
    </location>
</feature>
<keyword evidence="3" id="KW-1185">Reference proteome</keyword>
<dbReference type="GO" id="GO:0006950">
    <property type="term" value="P:response to stress"/>
    <property type="evidence" value="ECO:0007669"/>
    <property type="project" value="TreeGrafter"/>
</dbReference>
<dbReference type="GO" id="GO:0003700">
    <property type="term" value="F:DNA-binding transcription factor activity"/>
    <property type="evidence" value="ECO:0007669"/>
    <property type="project" value="InterPro"/>
</dbReference>
<dbReference type="InterPro" id="IPR036390">
    <property type="entry name" value="WH_DNA-bd_sf"/>
</dbReference>
<accession>A0A255GT22</accession>
<dbReference type="AlphaFoldDB" id="A0A255GT22"/>
<dbReference type="InterPro" id="IPR000835">
    <property type="entry name" value="HTH_MarR-typ"/>
</dbReference>
<dbReference type="Gene3D" id="1.10.10.10">
    <property type="entry name" value="Winged helix-like DNA-binding domain superfamily/Winged helix DNA-binding domain"/>
    <property type="match status" value="1"/>
</dbReference>
<dbReference type="PANTHER" id="PTHR33164">
    <property type="entry name" value="TRANSCRIPTIONAL REGULATOR, MARR FAMILY"/>
    <property type="match status" value="1"/>
</dbReference>